<dbReference type="InterPro" id="IPR001769">
    <property type="entry name" value="Gingipain"/>
</dbReference>
<dbReference type="Gene3D" id="3.40.50.10390">
    <property type="entry name" value="Gingipain r, domain 1"/>
    <property type="match status" value="1"/>
</dbReference>
<dbReference type="GO" id="GO:0004197">
    <property type="term" value="F:cysteine-type endopeptidase activity"/>
    <property type="evidence" value="ECO:0007669"/>
    <property type="project" value="InterPro"/>
</dbReference>
<evidence type="ECO:0000256" key="2">
    <source>
        <dbReference type="SAM" id="SignalP"/>
    </source>
</evidence>
<evidence type="ECO:0000313" key="5">
    <source>
        <dbReference type="EMBL" id="HGE78749.1"/>
    </source>
</evidence>
<dbReference type="InterPro" id="IPR029030">
    <property type="entry name" value="Caspase-like_dom_sf"/>
</dbReference>
<sequence length="577" mass="65173">MKRAMIALIVLVMVGFSAHQVVNFADNWGRYPLFNVVSERPDGVDIIFSMHQMVIEDVEVDGVPMKVFGVPSVFIAEPGKPNLTGASRYVALPQGAEARLVILDARTEVYHNIDVAPAPNIPLETDDKPLVYQKDMAIYSKDAYWPSLPIKLSEKGQIRGVDVVVVGVIPFQYNPVKKELIVYKDIRFRIDFVGGNGHFGEDRLRNQYWEPILQGHLLNYNSLPKIDFYSPERVQARAGWEYIIIVPDDAVFIAWADTIKRWRQLQGISTKITTLTEIGGNNATLIENYLNNAYNTWNPAPVAFLLLSDHESTGDVYGITSPIWNNYCVSDNIYADVNGDNLPDMHHGRICAQNHQHLSTMINKMLSYERNPYTAANFYNNPLVACGWQDDRWFQLAAEVCRGYWINVQGKNPARQYSLGSPANPTPGCLWSTRPGTAPVVAYWNSYGYIPLTNPYNSTWWNNGSASGVNNAINSGAFFVQHRDHGATYGWGEPDYDTLDLDGLTNTMYTFVNSTNCATGMYDQPYQVFAEKFHRIQYGALGVNAASDVSYSFVNDTYLWGMWDCLWPNFDPNYPDF</sequence>
<dbReference type="Gene3D" id="3.40.50.1460">
    <property type="match status" value="1"/>
</dbReference>
<proteinExistence type="predicted"/>
<evidence type="ECO:0000259" key="4">
    <source>
        <dbReference type="Pfam" id="PF08126"/>
    </source>
</evidence>
<name>A0A7V3RIC4_UNCW3</name>
<dbReference type="EMBL" id="DTOZ01000174">
    <property type="protein sequence ID" value="HGE78749.1"/>
    <property type="molecule type" value="Genomic_DNA"/>
</dbReference>
<organism evidence="5">
    <name type="scientific">candidate division WOR-3 bacterium</name>
    <dbReference type="NCBI Taxonomy" id="2052148"/>
    <lineage>
        <taxon>Bacteria</taxon>
        <taxon>Bacteria division WOR-3</taxon>
    </lineage>
</organism>
<evidence type="ECO:0000259" key="3">
    <source>
        <dbReference type="Pfam" id="PF01364"/>
    </source>
</evidence>
<dbReference type="Pfam" id="PF08126">
    <property type="entry name" value="Propeptide_C25"/>
    <property type="match status" value="1"/>
</dbReference>
<keyword evidence="1 2" id="KW-0732">Signal</keyword>
<gene>
    <name evidence="5" type="ORF">ENX68_07125</name>
</gene>
<feature type="domain" description="Gingipain" evidence="3">
    <location>
        <begin position="242"/>
        <end position="571"/>
    </location>
</feature>
<dbReference type="InterPro" id="IPR038490">
    <property type="entry name" value="Gingipain_propep_sf"/>
</dbReference>
<dbReference type="SUPFAM" id="SSF52129">
    <property type="entry name" value="Caspase-like"/>
    <property type="match status" value="1"/>
</dbReference>
<dbReference type="InterPro" id="IPR012600">
    <property type="entry name" value="Propeptide_C25"/>
</dbReference>
<accession>A0A7V3RIC4</accession>
<reference evidence="5" key="1">
    <citation type="journal article" date="2020" name="mSystems">
        <title>Genome- and Community-Level Interaction Insights into Carbon Utilization and Element Cycling Functions of Hydrothermarchaeota in Hydrothermal Sediment.</title>
        <authorList>
            <person name="Zhou Z."/>
            <person name="Liu Y."/>
            <person name="Xu W."/>
            <person name="Pan J."/>
            <person name="Luo Z.H."/>
            <person name="Li M."/>
        </authorList>
    </citation>
    <scope>NUCLEOTIDE SEQUENCE [LARGE SCALE GENOMIC DNA]</scope>
    <source>
        <strain evidence="5">SpSt-961</strain>
    </source>
</reference>
<evidence type="ECO:0000256" key="1">
    <source>
        <dbReference type="ARBA" id="ARBA00022729"/>
    </source>
</evidence>
<feature type="chain" id="PRO_5031498614" description="Gingipain domain-containing protein" evidence="2">
    <location>
        <begin position="21"/>
        <end position="577"/>
    </location>
</feature>
<feature type="signal peptide" evidence="2">
    <location>
        <begin position="1"/>
        <end position="20"/>
    </location>
</feature>
<dbReference type="AlphaFoldDB" id="A0A7V3RIC4"/>
<dbReference type="Gene3D" id="2.60.40.3800">
    <property type="match status" value="1"/>
</dbReference>
<evidence type="ECO:0008006" key="6">
    <source>
        <dbReference type="Google" id="ProtNLM"/>
    </source>
</evidence>
<protein>
    <recommendedName>
        <fullName evidence="6">Gingipain domain-containing protein</fullName>
    </recommendedName>
</protein>
<feature type="domain" description="Gingipain propeptide" evidence="4">
    <location>
        <begin position="27"/>
        <end position="192"/>
    </location>
</feature>
<comment type="caution">
    <text evidence="5">The sequence shown here is derived from an EMBL/GenBank/DDBJ whole genome shotgun (WGS) entry which is preliminary data.</text>
</comment>
<dbReference type="GO" id="GO:0006508">
    <property type="term" value="P:proteolysis"/>
    <property type="evidence" value="ECO:0007669"/>
    <property type="project" value="InterPro"/>
</dbReference>
<dbReference type="Pfam" id="PF01364">
    <property type="entry name" value="Peptidase_C25"/>
    <property type="match status" value="1"/>
</dbReference>
<dbReference type="InterPro" id="IPR029031">
    <property type="entry name" value="Gingipain_N_sf"/>
</dbReference>